<proteinExistence type="predicted"/>
<gene>
    <name evidence="1" type="ORF">GDO81_006528</name>
</gene>
<name>A0AAV7CXC1_ENGPU</name>
<dbReference type="AlphaFoldDB" id="A0AAV7CXC1"/>
<protein>
    <submittedName>
        <fullName evidence="1">Uncharacterized protein</fullName>
    </submittedName>
</protein>
<keyword evidence="2" id="KW-1185">Reference proteome</keyword>
<accession>A0AAV7CXC1</accession>
<comment type="caution">
    <text evidence="1">The sequence shown here is derived from an EMBL/GenBank/DDBJ whole genome shotgun (WGS) entry which is preliminary data.</text>
</comment>
<organism evidence="1 2">
    <name type="scientific">Engystomops pustulosus</name>
    <name type="common">Tungara frog</name>
    <name type="synonym">Physalaemus pustulosus</name>
    <dbReference type="NCBI Taxonomy" id="76066"/>
    <lineage>
        <taxon>Eukaryota</taxon>
        <taxon>Metazoa</taxon>
        <taxon>Chordata</taxon>
        <taxon>Craniata</taxon>
        <taxon>Vertebrata</taxon>
        <taxon>Euteleostomi</taxon>
        <taxon>Amphibia</taxon>
        <taxon>Batrachia</taxon>
        <taxon>Anura</taxon>
        <taxon>Neobatrachia</taxon>
        <taxon>Hyloidea</taxon>
        <taxon>Leptodactylidae</taxon>
        <taxon>Leiuperinae</taxon>
        <taxon>Engystomops</taxon>
    </lineage>
</organism>
<evidence type="ECO:0000313" key="2">
    <source>
        <dbReference type="Proteomes" id="UP000824782"/>
    </source>
</evidence>
<dbReference type="EMBL" id="WNYA01000002">
    <property type="protein sequence ID" value="KAG8589804.1"/>
    <property type="molecule type" value="Genomic_DNA"/>
</dbReference>
<reference evidence="1" key="1">
    <citation type="thesis" date="2020" institute="ProQuest LLC" country="789 East Eisenhower Parkway, Ann Arbor, MI, USA">
        <title>Comparative Genomics and Chromosome Evolution.</title>
        <authorList>
            <person name="Mudd A.B."/>
        </authorList>
    </citation>
    <scope>NUCLEOTIDE SEQUENCE</scope>
    <source>
        <strain evidence="1">237g6f4</strain>
        <tissue evidence="1">Blood</tissue>
    </source>
</reference>
<sequence>MCRKDKLWVCAATSRAAAAIRLPELGKPIEATSCPRRKCPQTNWSHKPGMWSWSRASHRYVYQIIYQKLQYSYKNQSKNDDPHAQERLQTVCWLLAVCKRHPIEAIDSEMAVD</sequence>
<dbReference type="Proteomes" id="UP000824782">
    <property type="component" value="Unassembled WGS sequence"/>
</dbReference>
<evidence type="ECO:0000313" key="1">
    <source>
        <dbReference type="EMBL" id="KAG8589804.1"/>
    </source>
</evidence>